<dbReference type="EC" id="3.1.3.18" evidence="4"/>
<dbReference type="InterPro" id="IPR023198">
    <property type="entry name" value="PGP-like_dom2"/>
</dbReference>
<dbReference type="SFLD" id="SFLDG01129">
    <property type="entry name" value="C1.5:_HAD__Beta-PGM__Phosphata"/>
    <property type="match status" value="1"/>
</dbReference>
<dbReference type="PANTHER" id="PTHR43434:SF1">
    <property type="entry name" value="PHOSPHOGLYCOLATE PHOSPHATASE"/>
    <property type="match status" value="1"/>
</dbReference>
<evidence type="ECO:0000256" key="5">
    <source>
        <dbReference type="ARBA" id="ARBA00022723"/>
    </source>
</evidence>
<dbReference type="EMBL" id="UGTZ01000001">
    <property type="protein sequence ID" value="SUC33593.1"/>
    <property type="molecule type" value="Genomic_DNA"/>
</dbReference>
<dbReference type="Gene3D" id="3.40.50.1000">
    <property type="entry name" value="HAD superfamily/HAD-like"/>
    <property type="match status" value="1"/>
</dbReference>
<evidence type="ECO:0000256" key="4">
    <source>
        <dbReference type="ARBA" id="ARBA00013078"/>
    </source>
</evidence>
<dbReference type="InterPro" id="IPR023214">
    <property type="entry name" value="HAD_sf"/>
</dbReference>
<accession>A0A379FZ10</accession>
<dbReference type="PANTHER" id="PTHR43434">
    <property type="entry name" value="PHOSPHOGLYCOLATE PHOSPHATASE"/>
    <property type="match status" value="1"/>
</dbReference>
<keyword evidence="6" id="KW-0378">Hydrolase</keyword>
<evidence type="ECO:0000313" key="6">
    <source>
        <dbReference type="EMBL" id="SUC33593.1"/>
    </source>
</evidence>
<name>A0A379FZ10_PRORE</name>
<comment type="catalytic activity">
    <reaction evidence="1">
        <text>2-phosphoglycolate + H2O = glycolate + phosphate</text>
        <dbReference type="Rhea" id="RHEA:14369"/>
        <dbReference type="ChEBI" id="CHEBI:15377"/>
        <dbReference type="ChEBI" id="CHEBI:29805"/>
        <dbReference type="ChEBI" id="CHEBI:43474"/>
        <dbReference type="ChEBI" id="CHEBI:58033"/>
        <dbReference type="EC" id="3.1.3.18"/>
    </reaction>
</comment>
<proteinExistence type="inferred from homology"/>
<dbReference type="RefSeq" id="WP_115168185.1">
    <property type="nucleotide sequence ID" value="NZ_CP077317.1"/>
</dbReference>
<dbReference type="GeneID" id="93671108"/>
<evidence type="ECO:0000313" key="7">
    <source>
        <dbReference type="Proteomes" id="UP000254208"/>
    </source>
</evidence>
<dbReference type="InterPro" id="IPR050155">
    <property type="entry name" value="HAD-like_hydrolase_sf"/>
</dbReference>
<dbReference type="CDD" id="cd01427">
    <property type="entry name" value="HAD_like"/>
    <property type="match status" value="1"/>
</dbReference>
<dbReference type="GO" id="GO:0046872">
    <property type="term" value="F:metal ion binding"/>
    <property type="evidence" value="ECO:0007669"/>
    <property type="project" value="UniProtKB-KW"/>
</dbReference>
<keyword evidence="5" id="KW-0479">Metal-binding</keyword>
<dbReference type="Gene3D" id="1.10.150.240">
    <property type="entry name" value="Putative phosphatase, domain 2"/>
    <property type="match status" value="1"/>
</dbReference>
<protein>
    <recommendedName>
        <fullName evidence="4">phosphoglycolate phosphatase</fullName>
        <ecNumber evidence="4">3.1.3.18</ecNumber>
    </recommendedName>
</protein>
<comment type="pathway">
    <text evidence="2">Organic acid metabolism; glycolate biosynthesis; glycolate from 2-phosphoglycolate: step 1/1.</text>
</comment>
<organism evidence="6 7">
    <name type="scientific">Providencia rettgeri</name>
    <dbReference type="NCBI Taxonomy" id="587"/>
    <lineage>
        <taxon>Bacteria</taxon>
        <taxon>Pseudomonadati</taxon>
        <taxon>Pseudomonadota</taxon>
        <taxon>Gammaproteobacteria</taxon>
        <taxon>Enterobacterales</taxon>
        <taxon>Morganellaceae</taxon>
        <taxon>Providencia</taxon>
    </lineage>
</organism>
<evidence type="ECO:0000256" key="3">
    <source>
        <dbReference type="ARBA" id="ARBA00006171"/>
    </source>
</evidence>
<dbReference type="GO" id="GO:0006281">
    <property type="term" value="P:DNA repair"/>
    <property type="evidence" value="ECO:0007669"/>
    <property type="project" value="TreeGrafter"/>
</dbReference>
<dbReference type="AlphaFoldDB" id="A0A379FZ10"/>
<dbReference type="Pfam" id="PF00702">
    <property type="entry name" value="Hydrolase"/>
    <property type="match status" value="1"/>
</dbReference>
<gene>
    <name evidence="6" type="ORF">NCTC11801_04635</name>
</gene>
<dbReference type="SUPFAM" id="SSF56784">
    <property type="entry name" value="HAD-like"/>
    <property type="match status" value="1"/>
</dbReference>
<dbReference type="SFLD" id="SFLDS00003">
    <property type="entry name" value="Haloacid_Dehalogenase"/>
    <property type="match status" value="1"/>
</dbReference>
<comment type="similarity">
    <text evidence="3">Belongs to the HAD-like hydrolase superfamily. CbbY/CbbZ/Gph/YieH family.</text>
</comment>
<evidence type="ECO:0000256" key="2">
    <source>
        <dbReference type="ARBA" id="ARBA00004818"/>
    </source>
</evidence>
<dbReference type="Proteomes" id="UP000254208">
    <property type="component" value="Unassembled WGS sequence"/>
</dbReference>
<evidence type="ECO:0000256" key="1">
    <source>
        <dbReference type="ARBA" id="ARBA00000830"/>
    </source>
</evidence>
<dbReference type="GO" id="GO:0005829">
    <property type="term" value="C:cytosol"/>
    <property type="evidence" value="ECO:0007669"/>
    <property type="project" value="TreeGrafter"/>
</dbReference>
<sequence length="218" mass="24997">MPSTHNYSTYIFDCDGVILDSNKLKIDAMNRVLNNITEQSALVADCIDYFKNNFGKSRFHHVQIFVEHILLIPKKQREQFKNLILNDYSALCKELYLNSSLTPGFYEFINSLKGKKYVASGSEEKELQLVFKEKNLSTYFDGIFGSPSRKSDIVKSIIEKNNSKTYIMFGDSLSDLSAAIENNIQFIGYTPYSNVTSLLIKKCEENNFQTISNWSELN</sequence>
<dbReference type="InterPro" id="IPR036412">
    <property type="entry name" value="HAD-like_sf"/>
</dbReference>
<reference evidence="6 7" key="1">
    <citation type="submission" date="2018-06" db="EMBL/GenBank/DDBJ databases">
        <authorList>
            <consortium name="Pathogen Informatics"/>
            <person name="Doyle S."/>
        </authorList>
    </citation>
    <scope>NUCLEOTIDE SEQUENCE [LARGE SCALE GENOMIC DNA]</scope>
    <source>
        <strain evidence="6 7">NCTC11801</strain>
    </source>
</reference>
<dbReference type="GO" id="GO:0008967">
    <property type="term" value="F:phosphoglycolate phosphatase activity"/>
    <property type="evidence" value="ECO:0007669"/>
    <property type="project" value="UniProtKB-EC"/>
</dbReference>